<accession>A0A2G5SF64</accession>
<evidence type="ECO:0000313" key="3">
    <source>
        <dbReference type="Proteomes" id="UP000230233"/>
    </source>
</evidence>
<proteinExistence type="predicted"/>
<feature type="compositionally biased region" description="Acidic residues" evidence="1">
    <location>
        <begin position="148"/>
        <end position="162"/>
    </location>
</feature>
<sequence>MTFSPFFSPNGFIKNNCIHYLSHPDRNIAIGGVKGQGMQFSSVGATKAVRVLQGRNPTQEITLISHNLQKMSTRRPFAELNEYSLPDLERRIITAVLYNELDIAAFLNGLDPLVDNEEVDHNSGDDEDTMDSNELNADATVSGNLELEQNEGEQQYQEEEDG</sequence>
<feature type="region of interest" description="Disordered" evidence="1">
    <location>
        <begin position="117"/>
        <end position="162"/>
    </location>
</feature>
<gene>
    <name evidence="2" type="ORF">B9Z55_027563</name>
</gene>
<organism evidence="2 3">
    <name type="scientific">Caenorhabditis nigoni</name>
    <dbReference type="NCBI Taxonomy" id="1611254"/>
    <lineage>
        <taxon>Eukaryota</taxon>
        <taxon>Metazoa</taxon>
        <taxon>Ecdysozoa</taxon>
        <taxon>Nematoda</taxon>
        <taxon>Chromadorea</taxon>
        <taxon>Rhabditida</taxon>
        <taxon>Rhabditina</taxon>
        <taxon>Rhabditomorpha</taxon>
        <taxon>Rhabditoidea</taxon>
        <taxon>Rhabditidae</taxon>
        <taxon>Peloderinae</taxon>
        <taxon>Caenorhabditis</taxon>
    </lineage>
</organism>
<keyword evidence="3" id="KW-1185">Reference proteome</keyword>
<name>A0A2G5SF64_9PELO</name>
<dbReference type="Proteomes" id="UP000230233">
    <property type="component" value="Unassembled WGS sequence"/>
</dbReference>
<feature type="compositionally biased region" description="Polar residues" evidence="1">
    <location>
        <begin position="132"/>
        <end position="142"/>
    </location>
</feature>
<comment type="caution">
    <text evidence="2">The sequence shown here is derived from an EMBL/GenBank/DDBJ whole genome shotgun (WGS) entry which is preliminary data.</text>
</comment>
<evidence type="ECO:0000256" key="1">
    <source>
        <dbReference type="SAM" id="MobiDB-lite"/>
    </source>
</evidence>
<evidence type="ECO:0000313" key="2">
    <source>
        <dbReference type="EMBL" id="PIC13698.1"/>
    </source>
</evidence>
<reference evidence="3" key="1">
    <citation type="submission" date="2017-10" db="EMBL/GenBank/DDBJ databases">
        <title>Rapid genome shrinkage in a self-fertile nematode reveals novel sperm competition proteins.</title>
        <authorList>
            <person name="Yin D."/>
            <person name="Schwarz E.M."/>
            <person name="Thomas C.G."/>
            <person name="Felde R.L."/>
            <person name="Korf I.F."/>
            <person name="Cutter A.D."/>
            <person name="Schartner C.M."/>
            <person name="Ralston E.J."/>
            <person name="Meyer B.J."/>
            <person name="Haag E.S."/>
        </authorList>
    </citation>
    <scope>NUCLEOTIDE SEQUENCE [LARGE SCALE GENOMIC DNA]</scope>
    <source>
        <strain evidence="3">JU1422</strain>
    </source>
</reference>
<protein>
    <submittedName>
        <fullName evidence="2">Uncharacterized protein</fullName>
    </submittedName>
</protein>
<dbReference type="AlphaFoldDB" id="A0A2G5SF64"/>
<dbReference type="EMBL" id="PDUG01000011">
    <property type="protein sequence ID" value="PIC13698.1"/>
    <property type="molecule type" value="Genomic_DNA"/>
</dbReference>